<protein>
    <recommendedName>
        <fullName evidence="5">DUF2130 domain-containing protein</fullName>
    </recommendedName>
</protein>
<gene>
    <name evidence="3" type="ORF">GCM10010987_44410</name>
</gene>
<dbReference type="EMBL" id="BMHC01000010">
    <property type="protein sequence ID" value="GGI27442.1"/>
    <property type="molecule type" value="Genomic_DNA"/>
</dbReference>
<keyword evidence="1" id="KW-0175">Coiled coil</keyword>
<accession>A0AA88B9I2</accession>
<dbReference type="Pfam" id="PF09903">
    <property type="entry name" value="DUF2130"/>
    <property type="match status" value="1"/>
</dbReference>
<evidence type="ECO:0000256" key="1">
    <source>
        <dbReference type="SAM" id="Coils"/>
    </source>
</evidence>
<dbReference type="InterPro" id="IPR019219">
    <property type="entry name" value="DUF2130"/>
</dbReference>
<feature type="region of interest" description="Disordered" evidence="2">
    <location>
        <begin position="380"/>
        <end position="418"/>
    </location>
</feature>
<reference evidence="3" key="2">
    <citation type="submission" date="2022-12" db="EMBL/GenBank/DDBJ databases">
        <authorList>
            <person name="Sun Q."/>
            <person name="Zhou Y."/>
        </authorList>
    </citation>
    <scope>NUCLEOTIDE SEQUENCE</scope>
    <source>
        <strain evidence="3">CGMCC 1.15034</strain>
    </source>
</reference>
<dbReference type="AlphaFoldDB" id="A0AA88B9I2"/>
<organism evidence="3 4">
    <name type="scientific">Bradyrhizobium guangdongense</name>
    <dbReference type="NCBI Taxonomy" id="1325090"/>
    <lineage>
        <taxon>Bacteria</taxon>
        <taxon>Pseudomonadati</taxon>
        <taxon>Pseudomonadota</taxon>
        <taxon>Alphaproteobacteria</taxon>
        <taxon>Hyphomicrobiales</taxon>
        <taxon>Nitrobacteraceae</taxon>
        <taxon>Bradyrhizobium</taxon>
    </lineage>
</organism>
<evidence type="ECO:0000256" key="2">
    <source>
        <dbReference type="SAM" id="MobiDB-lite"/>
    </source>
</evidence>
<evidence type="ECO:0008006" key="5">
    <source>
        <dbReference type="Google" id="ProtNLM"/>
    </source>
</evidence>
<sequence>MSFKATGASHEATLHCPNCNHEIRLTESLAAPLLAETRQRFQQQLASKDAEMERKTEALRLEREQVAKDREQIEDHVAKRLTAERAQLVAAESKKAREAAAAELQAKEAEAAELRANLLTNNAKLAEAQKQQAELMRQQRALEEEKRELDLTIEKRVQASISEIQIKARHEADEAARLRVAEKDQTIESMTRTIEELKRKAEQGSQQSQGEVLELELEDLLRGRFPTDSIEPVGKGELGADVIQQVNGAIGQSAGIILWETKRTKAWSDVWLAKLRDDQRRSGADVALIISHALPKQIEQFDLVDGVWVAHPRCALPVAVALRQGLIDVSSSRLVQQGQQTKMEQVYHYLTGTKFRQRVEAVVEKFNDMREDLDKERKFMGRPMGQAGNPNPGRHRFDRGHGRRPAGNCRQGHAGDSQPRCSAVVERCRGRTENWVIRPLPSLRCIQRLGSIAIDGEY</sequence>
<evidence type="ECO:0000313" key="3">
    <source>
        <dbReference type="EMBL" id="GGI27442.1"/>
    </source>
</evidence>
<dbReference type="Proteomes" id="UP000625079">
    <property type="component" value="Unassembled WGS sequence"/>
</dbReference>
<reference evidence="3" key="1">
    <citation type="journal article" date="2014" name="Int. J. Syst. Evol. Microbiol.">
        <title>Complete genome sequence of Corynebacterium casei LMG S-19264T (=DSM 44701T), isolated from a smear-ripened cheese.</title>
        <authorList>
            <consortium name="US DOE Joint Genome Institute (JGI-PGF)"/>
            <person name="Walter F."/>
            <person name="Albersmeier A."/>
            <person name="Kalinowski J."/>
            <person name="Ruckert C."/>
        </authorList>
    </citation>
    <scope>NUCLEOTIDE SEQUENCE</scope>
    <source>
        <strain evidence="3">CGMCC 1.15034</strain>
    </source>
</reference>
<name>A0AA88B9I2_9BRAD</name>
<feature type="compositionally biased region" description="Basic residues" evidence="2">
    <location>
        <begin position="393"/>
        <end position="404"/>
    </location>
</feature>
<feature type="coiled-coil region" evidence="1">
    <location>
        <begin position="180"/>
        <end position="207"/>
    </location>
</feature>
<comment type="caution">
    <text evidence="3">The sequence shown here is derived from an EMBL/GenBank/DDBJ whole genome shotgun (WGS) entry which is preliminary data.</text>
</comment>
<proteinExistence type="predicted"/>
<feature type="coiled-coil region" evidence="1">
    <location>
        <begin position="90"/>
        <end position="155"/>
    </location>
</feature>
<evidence type="ECO:0000313" key="4">
    <source>
        <dbReference type="Proteomes" id="UP000625079"/>
    </source>
</evidence>